<dbReference type="Proteomes" id="UP000565745">
    <property type="component" value="Unassembled WGS sequence"/>
</dbReference>
<comment type="caution">
    <text evidence="1">The sequence shown here is derived from an EMBL/GenBank/DDBJ whole genome shotgun (WGS) entry which is preliminary data.</text>
</comment>
<proteinExistence type="predicted"/>
<gene>
    <name evidence="1" type="ORF">GGR93_002670</name>
</gene>
<name>A0A7W6MA02_9RHOB</name>
<dbReference type="AlphaFoldDB" id="A0A7W6MA02"/>
<organism evidence="1 2">
    <name type="scientific">Sulfitobacter noctilucicola</name>
    <dbReference type="NCBI Taxonomy" id="1342301"/>
    <lineage>
        <taxon>Bacteria</taxon>
        <taxon>Pseudomonadati</taxon>
        <taxon>Pseudomonadota</taxon>
        <taxon>Alphaproteobacteria</taxon>
        <taxon>Rhodobacterales</taxon>
        <taxon>Roseobacteraceae</taxon>
        <taxon>Sulfitobacter</taxon>
    </lineage>
</organism>
<dbReference type="EMBL" id="JACIFU010000003">
    <property type="protein sequence ID" value="MBB4174882.1"/>
    <property type="molecule type" value="Genomic_DNA"/>
</dbReference>
<accession>A0A7W6MA02</accession>
<evidence type="ECO:0000313" key="1">
    <source>
        <dbReference type="EMBL" id="MBB4174882.1"/>
    </source>
</evidence>
<protein>
    <submittedName>
        <fullName evidence="1">Uncharacterized protein</fullName>
    </submittedName>
</protein>
<evidence type="ECO:0000313" key="2">
    <source>
        <dbReference type="Proteomes" id="UP000565745"/>
    </source>
</evidence>
<sequence length="159" mass="18343">MPYDLRTRRTVMRKNVINMETYCAQFTVNRYSLREVLIQGGELSEEGFYLLSVNYKIPTFVERFAKPDIGALAVKVGFVPHCSHLVTPKCCVPHERQLLGRRHVEFCQARMAGMGCSCRSTPRAERRPSLHFAQRSGVRDFQPFVMTSRRAVKVARFRS</sequence>
<reference evidence="1 2" key="1">
    <citation type="submission" date="2020-08" db="EMBL/GenBank/DDBJ databases">
        <title>Genomic Encyclopedia of Type Strains, Phase IV (KMG-IV): sequencing the most valuable type-strain genomes for metagenomic binning, comparative biology and taxonomic classification.</title>
        <authorList>
            <person name="Goeker M."/>
        </authorList>
    </citation>
    <scope>NUCLEOTIDE SEQUENCE [LARGE SCALE GENOMIC DNA]</scope>
    <source>
        <strain evidence="1 2">DSM 101015</strain>
    </source>
</reference>
<keyword evidence="2" id="KW-1185">Reference proteome</keyword>